<gene>
    <name evidence="2" type="ORF">E6K72_08815</name>
</gene>
<comment type="caution">
    <text evidence="2">The sequence shown here is derived from an EMBL/GenBank/DDBJ whole genome shotgun (WGS) entry which is preliminary data.</text>
</comment>
<feature type="region of interest" description="Disordered" evidence="1">
    <location>
        <begin position="1"/>
        <end position="76"/>
    </location>
</feature>
<evidence type="ECO:0000256" key="1">
    <source>
        <dbReference type="SAM" id="MobiDB-lite"/>
    </source>
</evidence>
<proteinExistence type="predicted"/>
<protein>
    <submittedName>
        <fullName evidence="2">Uncharacterized protein</fullName>
    </submittedName>
</protein>
<accession>A0A538SNH6</accession>
<dbReference type="EMBL" id="VBOS01000310">
    <property type="protein sequence ID" value="TMQ52920.1"/>
    <property type="molecule type" value="Genomic_DNA"/>
</dbReference>
<organism evidence="2 3">
    <name type="scientific">Eiseniibacteriota bacterium</name>
    <dbReference type="NCBI Taxonomy" id="2212470"/>
    <lineage>
        <taxon>Bacteria</taxon>
        <taxon>Candidatus Eiseniibacteriota</taxon>
    </lineage>
</organism>
<evidence type="ECO:0000313" key="2">
    <source>
        <dbReference type="EMBL" id="TMQ52920.1"/>
    </source>
</evidence>
<dbReference type="AlphaFoldDB" id="A0A538SNH6"/>
<dbReference type="Proteomes" id="UP000317716">
    <property type="component" value="Unassembled WGS sequence"/>
</dbReference>
<reference evidence="2 3" key="1">
    <citation type="journal article" date="2019" name="Nat. Microbiol.">
        <title>Mediterranean grassland soil C-N compound turnover is dependent on rainfall and depth, and is mediated by genomically divergent microorganisms.</title>
        <authorList>
            <person name="Diamond S."/>
            <person name="Andeer P.F."/>
            <person name="Li Z."/>
            <person name="Crits-Christoph A."/>
            <person name="Burstein D."/>
            <person name="Anantharaman K."/>
            <person name="Lane K.R."/>
            <person name="Thomas B.C."/>
            <person name="Pan C."/>
            <person name="Northen T.R."/>
            <person name="Banfield J.F."/>
        </authorList>
    </citation>
    <scope>NUCLEOTIDE SEQUENCE [LARGE SCALE GENOMIC DNA]</scope>
    <source>
        <strain evidence="2">WS_2</strain>
    </source>
</reference>
<sequence>MILRRERPQIRRLTYASLPRKGPPGPRPARPALLRTSRRAAARSSRRPGRAAGPRGEGRASRLSTPAARSAAGASR</sequence>
<feature type="compositionally biased region" description="Basic residues" evidence="1">
    <location>
        <begin position="36"/>
        <end position="49"/>
    </location>
</feature>
<evidence type="ECO:0000313" key="3">
    <source>
        <dbReference type="Proteomes" id="UP000317716"/>
    </source>
</evidence>
<name>A0A538SNH6_UNCEI</name>